<proteinExistence type="predicted"/>
<feature type="non-terminal residue" evidence="1">
    <location>
        <position position="1"/>
    </location>
</feature>
<comment type="caution">
    <text evidence="1">The sequence shown here is derived from an EMBL/GenBank/DDBJ whole genome shotgun (WGS) entry which is preliminary data.</text>
</comment>
<protein>
    <submittedName>
        <fullName evidence="1">Uncharacterized protein</fullName>
    </submittedName>
</protein>
<dbReference type="EMBL" id="LAZR01022581">
    <property type="protein sequence ID" value="KKL81375.1"/>
    <property type="molecule type" value="Genomic_DNA"/>
</dbReference>
<dbReference type="AlphaFoldDB" id="A0A0F9HIA0"/>
<sequence length="64" mass="7054">WVGVVVSHNEQGHIQAIEMAYNKRAGELTGVDAQAFFHVDRPGQRVLLTDPMKAAISEAKRVLP</sequence>
<gene>
    <name evidence="1" type="ORF">LCGC14_1995430</name>
</gene>
<organism evidence="1">
    <name type="scientific">marine sediment metagenome</name>
    <dbReference type="NCBI Taxonomy" id="412755"/>
    <lineage>
        <taxon>unclassified sequences</taxon>
        <taxon>metagenomes</taxon>
        <taxon>ecological metagenomes</taxon>
    </lineage>
</organism>
<accession>A0A0F9HIA0</accession>
<name>A0A0F9HIA0_9ZZZZ</name>
<evidence type="ECO:0000313" key="1">
    <source>
        <dbReference type="EMBL" id="KKL81375.1"/>
    </source>
</evidence>
<reference evidence="1" key="1">
    <citation type="journal article" date="2015" name="Nature">
        <title>Complex archaea that bridge the gap between prokaryotes and eukaryotes.</title>
        <authorList>
            <person name="Spang A."/>
            <person name="Saw J.H."/>
            <person name="Jorgensen S.L."/>
            <person name="Zaremba-Niedzwiedzka K."/>
            <person name="Martijn J."/>
            <person name="Lind A.E."/>
            <person name="van Eijk R."/>
            <person name="Schleper C."/>
            <person name="Guy L."/>
            <person name="Ettema T.J."/>
        </authorList>
    </citation>
    <scope>NUCLEOTIDE SEQUENCE</scope>
</reference>